<keyword evidence="2" id="KW-1133">Transmembrane helix</keyword>
<comment type="caution">
    <text evidence="3">The sequence shown here is derived from an EMBL/GenBank/DDBJ whole genome shotgun (WGS) entry which is preliminary data.</text>
</comment>
<keyword evidence="2" id="KW-0812">Transmembrane</keyword>
<dbReference type="EMBL" id="VIRM01000057">
    <property type="protein sequence ID" value="TQS15212.1"/>
    <property type="molecule type" value="Genomic_DNA"/>
</dbReference>
<organism evidence="3 4">
    <name type="scientific">Microbispora hainanensis</name>
    <dbReference type="NCBI Taxonomy" id="568844"/>
    <lineage>
        <taxon>Bacteria</taxon>
        <taxon>Bacillati</taxon>
        <taxon>Actinomycetota</taxon>
        <taxon>Actinomycetes</taxon>
        <taxon>Streptosporangiales</taxon>
        <taxon>Streptosporangiaceae</taxon>
        <taxon>Microbispora</taxon>
    </lineage>
</organism>
<dbReference type="InterPro" id="IPR031876">
    <property type="entry name" value="DUF4760"/>
</dbReference>
<dbReference type="RefSeq" id="WP_142624204.1">
    <property type="nucleotide sequence ID" value="NZ_VIRM01000057.1"/>
</dbReference>
<evidence type="ECO:0000313" key="4">
    <source>
        <dbReference type="Proteomes" id="UP000316541"/>
    </source>
</evidence>
<accession>A0A544YFD1</accession>
<evidence type="ECO:0000256" key="1">
    <source>
        <dbReference type="SAM" id="MobiDB-lite"/>
    </source>
</evidence>
<feature type="transmembrane region" description="Helical" evidence="2">
    <location>
        <begin position="6"/>
        <end position="27"/>
    </location>
</feature>
<proteinExistence type="predicted"/>
<reference evidence="3 4" key="1">
    <citation type="submission" date="2019-07" db="EMBL/GenBank/DDBJ databases">
        <title>Microbispora hainanensis DSM 45428.</title>
        <authorList>
            <person name="Thawai C."/>
        </authorList>
    </citation>
    <scope>NUCLEOTIDE SEQUENCE [LARGE SCALE GENOMIC DNA]</scope>
    <source>
        <strain evidence="3 4">DSM 45428</strain>
    </source>
</reference>
<evidence type="ECO:0000313" key="3">
    <source>
        <dbReference type="EMBL" id="TQS15212.1"/>
    </source>
</evidence>
<dbReference type="Proteomes" id="UP000316541">
    <property type="component" value="Unassembled WGS sequence"/>
</dbReference>
<protein>
    <recommendedName>
        <fullName evidence="5">DUF4760 domain-containing protein</fullName>
    </recommendedName>
</protein>
<evidence type="ECO:0000256" key="2">
    <source>
        <dbReference type="SAM" id="Phobius"/>
    </source>
</evidence>
<dbReference type="Pfam" id="PF15956">
    <property type="entry name" value="DUF4760"/>
    <property type="match status" value="1"/>
</dbReference>
<name>A0A544YFD1_9ACTN</name>
<dbReference type="AlphaFoldDB" id="A0A544YFD1"/>
<keyword evidence="2" id="KW-0472">Membrane</keyword>
<feature type="region of interest" description="Disordered" evidence="1">
    <location>
        <begin position="163"/>
        <end position="190"/>
    </location>
</feature>
<gene>
    <name evidence="3" type="ORF">FLX08_33150</name>
</gene>
<evidence type="ECO:0008006" key="5">
    <source>
        <dbReference type="Google" id="ProtNLM"/>
    </source>
</evidence>
<sequence>MDATTALNVAALAISLTALVISVLLTLRQIRLASGGNHLPVVLEAFNHSRSATWFKAQEYVLTTLAREYQAERGWRGLPEQARSYANTIGLFYDDLGKLVAHGMIDQSLVIGSYGTNIVRLWDALAPYAYTERRKHGLHFWIYFEDLAARTASTPPASVYADLRLRSRPPRQKPGAVGPASDLGAEPERR</sequence>